<feature type="transmembrane region" description="Helical" evidence="1">
    <location>
        <begin position="36"/>
        <end position="54"/>
    </location>
</feature>
<keyword evidence="1" id="KW-0812">Transmembrane</keyword>
<evidence type="ECO:0000313" key="3">
    <source>
        <dbReference type="Proteomes" id="UP000252585"/>
    </source>
</evidence>
<dbReference type="EMBL" id="QPJJ01000003">
    <property type="protein sequence ID" value="RCW74976.1"/>
    <property type="molecule type" value="Genomic_DNA"/>
</dbReference>
<protein>
    <submittedName>
        <fullName evidence="2">Uncharacterized protein</fullName>
    </submittedName>
</protein>
<reference evidence="2 3" key="1">
    <citation type="submission" date="2018-07" db="EMBL/GenBank/DDBJ databases">
        <title>Genomic Encyclopedia of Type Strains, Phase IV (KMG-IV): sequencing the most valuable type-strain genomes for metagenomic binning, comparative biology and taxonomic classification.</title>
        <authorList>
            <person name="Goeker M."/>
        </authorList>
    </citation>
    <scope>NUCLEOTIDE SEQUENCE [LARGE SCALE GENOMIC DNA]</scope>
    <source>
        <strain evidence="2 3">DSM 27696</strain>
    </source>
</reference>
<keyword evidence="1" id="KW-1133">Transmembrane helix</keyword>
<dbReference type="OrthoDB" id="2474051at2"/>
<proteinExistence type="predicted"/>
<dbReference type="Proteomes" id="UP000252585">
    <property type="component" value="Unassembled WGS sequence"/>
</dbReference>
<comment type="caution">
    <text evidence="2">The sequence shown here is derived from an EMBL/GenBank/DDBJ whole genome shotgun (WGS) entry which is preliminary data.</text>
</comment>
<evidence type="ECO:0000256" key="1">
    <source>
        <dbReference type="SAM" id="Phobius"/>
    </source>
</evidence>
<gene>
    <name evidence="2" type="ORF">DFR57_103273</name>
</gene>
<dbReference type="RefSeq" id="WP_114352130.1">
    <property type="nucleotide sequence ID" value="NZ_QPJJ01000003.1"/>
</dbReference>
<accession>A0A368Y6M1</accession>
<feature type="transmembrane region" description="Helical" evidence="1">
    <location>
        <begin position="6"/>
        <end position="24"/>
    </location>
</feature>
<keyword evidence="3" id="KW-1185">Reference proteome</keyword>
<name>A0A368Y6M1_9BACI</name>
<organism evidence="2 3">
    <name type="scientific">Saliterribacillus persicus</name>
    <dbReference type="NCBI Taxonomy" id="930114"/>
    <lineage>
        <taxon>Bacteria</taxon>
        <taxon>Bacillati</taxon>
        <taxon>Bacillota</taxon>
        <taxon>Bacilli</taxon>
        <taxon>Bacillales</taxon>
        <taxon>Bacillaceae</taxon>
        <taxon>Saliterribacillus</taxon>
    </lineage>
</organism>
<evidence type="ECO:0000313" key="2">
    <source>
        <dbReference type="EMBL" id="RCW74976.1"/>
    </source>
</evidence>
<keyword evidence="1" id="KW-0472">Membrane</keyword>
<dbReference type="AlphaFoldDB" id="A0A368Y6M1"/>
<sequence length="96" mass="11079">MIVIGLILVPIFLICLYISLKFIWGAEGKTERGKQIINVSYVSSAPIFPIGWLLIESYHTYINTLTFDTYRDSIWVLILLTFIVQGLVIFILKNRQ</sequence>
<feature type="transmembrane region" description="Helical" evidence="1">
    <location>
        <begin position="74"/>
        <end position="92"/>
    </location>
</feature>